<dbReference type="InterPro" id="IPR020004">
    <property type="entry name" value="UDP-GlcNAc_Epase"/>
</dbReference>
<dbReference type="GO" id="GO:0004553">
    <property type="term" value="F:hydrolase activity, hydrolyzing O-glycosyl compounds"/>
    <property type="evidence" value="ECO:0007669"/>
    <property type="project" value="InterPro"/>
</dbReference>
<dbReference type="InterPro" id="IPR029767">
    <property type="entry name" value="WecB-like"/>
</dbReference>
<dbReference type="PANTHER" id="PTHR43174:SF3">
    <property type="entry name" value="UDP-N-ACETYLGLUCOSAMINE 2-EPIMERASE"/>
    <property type="match status" value="1"/>
</dbReference>
<name>A0A6N6RJ06_9FLAO</name>
<dbReference type="PANTHER" id="PTHR43174">
    <property type="entry name" value="UDP-N-ACETYLGLUCOSAMINE 2-EPIMERASE"/>
    <property type="match status" value="1"/>
</dbReference>
<reference evidence="2 3" key="1">
    <citation type="submission" date="2019-09" db="EMBL/GenBank/DDBJ databases">
        <title>Genomes of family Cryomorphaceae.</title>
        <authorList>
            <person name="Bowman J.P."/>
        </authorList>
    </citation>
    <scope>NUCLEOTIDE SEQUENCE [LARGE SCALE GENOMIC DNA]</scope>
    <source>
        <strain evidence="2 3">LMG 25704</strain>
    </source>
</reference>
<dbReference type="Proteomes" id="UP000468650">
    <property type="component" value="Unassembled WGS sequence"/>
</dbReference>
<dbReference type="AlphaFoldDB" id="A0A6N6RJ06"/>
<dbReference type="GO" id="GO:0006047">
    <property type="term" value="P:UDP-N-acetylglucosamine metabolic process"/>
    <property type="evidence" value="ECO:0007669"/>
    <property type="project" value="InterPro"/>
</dbReference>
<dbReference type="SUPFAM" id="SSF53756">
    <property type="entry name" value="UDP-Glycosyltransferase/glycogen phosphorylase"/>
    <property type="match status" value="1"/>
</dbReference>
<accession>A0A6N6RJ06</accession>
<proteinExistence type="predicted"/>
<dbReference type="Pfam" id="PF02350">
    <property type="entry name" value="Epimerase_2"/>
    <property type="match status" value="1"/>
</dbReference>
<dbReference type="Gene3D" id="3.40.50.2000">
    <property type="entry name" value="Glycogen Phosphorylase B"/>
    <property type="match status" value="2"/>
</dbReference>
<feature type="domain" description="UDP-N-acetylglucosamine 2-epimerase" evidence="1">
    <location>
        <begin position="28"/>
        <end position="372"/>
    </location>
</feature>
<sequence length="375" mass="41288">MSSAVKNIAVLTSSRADYGIYKPLLDVLAADNAFNLQMIVFGSHLSEVTGYTLQHIERDGFTVIEKVDSILLNDDPLANSTSTALTAMKFADVWARLSGSVDLVLALGDRFEMYAAVMASVPFGIPIGHLHGGETTLGAIDNVYRDCITLASTVHFTSTKPYAARVSALVGSEKHIYPVGSLSLDGLSDLELDTVEEFKAKWGIDLDQPTVVATYHPETVNFNSIDEHVAEWIKSIKELLKKYQVILGPPNLDTHGSRIRAEYSTQLANEPNLFIIESLGKKSYFTALKHCSFVIGNSSSGIIEVASFGKYAVNVGNRQEGRACGENVLHTPFDSNRILQKVEYIESQGYSYKGENIYERRNVAQSIRDILKRIL</sequence>
<comment type="caution">
    <text evidence="2">The sequence shown here is derived from an EMBL/GenBank/DDBJ whole genome shotgun (WGS) entry which is preliminary data.</text>
</comment>
<evidence type="ECO:0000313" key="3">
    <source>
        <dbReference type="Proteomes" id="UP000468650"/>
    </source>
</evidence>
<dbReference type="OrthoDB" id="9803238at2"/>
<dbReference type="EC" id="3.2.1.183" evidence="2"/>
<keyword evidence="2" id="KW-0326">Glycosidase</keyword>
<gene>
    <name evidence="2" type="primary">neuC</name>
    <name evidence="2" type="ORF">F8C67_00895</name>
</gene>
<keyword evidence="2" id="KW-0378">Hydrolase</keyword>
<dbReference type="NCBIfam" id="TIGR03568">
    <property type="entry name" value="NeuC_NnaA"/>
    <property type="match status" value="1"/>
</dbReference>
<keyword evidence="3" id="KW-1185">Reference proteome</keyword>
<dbReference type="InterPro" id="IPR003331">
    <property type="entry name" value="UDP_GlcNAc_Epimerase_2_dom"/>
</dbReference>
<evidence type="ECO:0000259" key="1">
    <source>
        <dbReference type="Pfam" id="PF02350"/>
    </source>
</evidence>
<dbReference type="RefSeq" id="WP_151665901.1">
    <property type="nucleotide sequence ID" value="NZ_WBVO01000001.1"/>
</dbReference>
<dbReference type="EMBL" id="WBVO01000001">
    <property type="protein sequence ID" value="KAB2814320.1"/>
    <property type="molecule type" value="Genomic_DNA"/>
</dbReference>
<protein>
    <submittedName>
        <fullName evidence="2">UDP-N-acetylglucosamine 2-epimerase (Hydrolyzing)</fullName>
        <ecNumber evidence="2">3.2.1.183</ecNumber>
    </submittedName>
</protein>
<organism evidence="2 3">
    <name type="scientific">Phaeocystidibacter luteus</name>
    <dbReference type="NCBI Taxonomy" id="911197"/>
    <lineage>
        <taxon>Bacteria</taxon>
        <taxon>Pseudomonadati</taxon>
        <taxon>Bacteroidota</taxon>
        <taxon>Flavobacteriia</taxon>
        <taxon>Flavobacteriales</taxon>
        <taxon>Phaeocystidibacteraceae</taxon>
        <taxon>Phaeocystidibacter</taxon>
    </lineage>
</organism>
<evidence type="ECO:0000313" key="2">
    <source>
        <dbReference type="EMBL" id="KAB2814320.1"/>
    </source>
</evidence>